<evidence type="ECO:0000259" key="10">
    <source>
        <dbReference type="PROSITE" id="PS50822"/>
    </source>
</evidence>
<dbReference type="OrthoDB" id="10252740at2759"/>
<feature type="compositionally biased region" description="Gly residues" evidence="8">
    <location>
        <begin position="1"/>
        <end position="12"/>
    </location>
</feature>
<dbReference type="InterPro" id="IPR036397">
    <property type="entry name" value="RNaseH_sf"/>
</dbReference>
<organism evidence="11 12">
    <name type="scientific">Mizuhopecten yessoensis</name>
    <name type="common">Japanese scallop</name>
    <name type="synonym">Patinopecten yessoensis</name>
    <dbReference type="NCBI Taxonomy" id="6573"/>
    <lineage>
        <taxon>Eukaryota</taxon>
        <taxon>Metazoa</taxon>
        <taxon>Spiralia</taxon>
        <taxon>Lophotrochozoa</taxon>
        <taxon>Mollusca</taxon>
        <taxon>Bivalvia</taxon>
        <taxon>Autobranchia</taxon>
        <taxon>Pteriomorphia</taxon>
        <taxon>Pectinida</taxon>
        <taxon>Pectinoidea</taxon>
        <taxon>Pectinidae</taxon>
        <taxon>Mizuhopecten</taxon>
    </lineage>
</organism>
<dbReference type="GO" id="GO:0030154">
    <property type="term" value="P:cell differentiation"/>
    <property type="evidence" value="ECO:0007669"/>
    <property type="project" value="UniProtKB-KW"/>
</dbReference>
<dbReference type="SUPFAM" id="SSF101690">
    <property type="entry name" value="PAZ domain"/>
    <property type="match status" value="1"/>
</dbReference>
<feature type="compositionally biased region" description="Low complexity" evidence="8">
    <location>
        <begin position="62"/>
        <end position="82"/>
    </location>
</feature>
<comment type="caution">
    <text evidence="11">The sequence shown here is derived from an EMBL/GenBank/DDBJ whole genome shotgun (WGS) entry which is preliminary data.</text>
</comment>
<dbReference type="AlphaFoldDB" id="A0A210Q0Y2"/>
<evidence type="ECO:0000256" key="3">
    <source>
        <dbReference type="ARBA" id="ARBA00022490"/>
    </source>
</evidence>
<dbReference type="GO" id="GO:0003723">
    <property type="term" value="F:RNA binding"/>
    <property type="evidence" value="ECO:0007669"/>
    <property type="project" value="UniProtKB-KW"/>
</dbReference>
<evidence type="ECO:0000313" key="12">
    <source>
        <dbReference type="Proteomes" id="UP000242188"/>
    </source>
</evidence>
<dbReference type="SMART" id="SM00950">
    <property type="entry name" value="Piwi"/>
    <property type="match status" value="1"/>
</dbReference>
<dbReference type="InterPro" id="IPR003100">
    <property type="entry name" value="PAZ_dom"/>
</dbReference>
<reference evidence="11 12" key="1">
    <citation type="journal article" date="2017" name="Nat. Ecol. Evol.">
        <title>Scallop genome provides insights into evolution of bilaterian karyotype and development.</title>
        <authorList>
            <person name="Wang S."/>
            <person name="Zhang J."/>
            <person name="Jiao W."/>
            <person name="Li J."/>
            <person name="Xun X."/>
            <person name="Sun Y."/>
            <person name="Guo X."/>
            <person name="Huan P."/>
            <person name="Dong B."/>
            <person name="Zhang L."/>
            <person name="Hu X."/>
            <person name="Sun X."/>
            <person name="Wang J."/>
            <person name="Zhao C."/>
            <person name="Wang Y."/>
            <person name="Wang D."/>
            <person name="Huang X."/>
            <person name="Wang R."/>
            <person name="Lv J."/>
            <person name="Li Y."/>
            <person name="Zhang Z."/>
            <person name="Liu B."/>
            <person name="Lu W."/>
            <person name="Hui Y."/>
            <person name="Liang J."/>
            <person name="Zhou Z."/>
            <person name="Hou R."/>
            <person name="Li X."/>
            <person name="Liu Y."/>
            <person name="Li H."/>
            <person name="Ning X."/>
            <person name="Lin Y."/>
            <person name="Zhao L."/>
            <person name="Xing Q."/>
            <person name="Dou J."/>
            <person name="Li Y."/>
            <person name="Mao J."/>
            <person name="Guo H."/>
            <person name="Dou H."/>
            <person name="Li T."/>
            <person name="Mu C."/>
            <person name="Jiang W."/>
            <person name="Fu Q."/>
            <person name="Fu X."/>
            <person name="Miao Y."/>
            <person name="Liu J."/>
            <person name="Yu Q."/>
            <person name="Li R."/>
            <person name="Liao H."/>
            <person name="Li X."/>
            <person name="Kong Y."/>
            <person name="Jiang Z."/>
            <person name="Chourrout D."/>
            <person name="Li R."/>
            <person name="Bao Z."/>
        </authorList>
    </citation>
    <scope>NUCLEOTIDE SEQUENCE [LARGE SCALE GENOMIC DNA]</scope>
    <source>
        <strain evidence="11 12">PY_sf001</strain>
    </source>
</reference>
<proteinExistence type="inferred from homology"/>
<keyword evidence="6" id="KW-0943">RNA-mediated gene silencing</keyword>
<dbReference type="STRING" id="6573.A0A210Q0Y2"/>
<comment type="subcellular location">
    <subcellularLocation>
        <location evidence="1">Cytoplasm</location>
    </subcellularLocation>
</comment>
<dbReference type="FunFam" id="2.170.260.10:FF:000003">
    <property type="entry name" value="Piwi-like RNA-mediated gene silencing 2"/>
    <property type="match status" value="1"/>
</dbReference>
<dbReference type="CDD" id="cd04658">
    <property type="entry name" value="Piwi_piwi-like_Euk"/>
    <property type="match status" value="1"/>
</dbReference>
<feature type="domain" description="Piwi" evidence="10">
    <location>
        <begin position="655"/>
        <end position="947"/>
    </location>
</feature>
<dbReference type="GO" id="GO:0031047">
    <property type="term" value="P:regulatory ncRNA-mediated gene silencing"/>
    <property type="evidence" value="ECO:0007669"/>
    <property type="project" value="UniProtKB-KW"/>
</dbReference>
<feature type="compositionally biased region" description="Basic and acidic residues" evidence="8">
    <location>
        <begin position="25"/>
        <end position="34"/>
    </location>
</feature>
<keyword evidence="2" id="KW-0217">Developmental protein</keyword>
<accession>A0A210Q0Y2</accession>
<evidence type="ECO:0000256" key="2">
    <source>
        <dbReference type="ARBA" id="ARBA00022473"/>
    </source>
</evidence>
<dbReference type="Proteomes" id="UP000242188">
    <property type="component" value="Unassembled WGS sequence"/>
</dbReference>
<keyword evidence="12" id="KW-1185">Reference proteome</keyword>
<dbReference type="SUPFAM" id="SSF53098">
    <property type="entry name" value="Ribonuclease H-like"/>
    <property type="match status" value="1"/>
</dbReference>
<dbReference type="FunFam" id="3.30.420.10:FF:000014">
    <property type="entry name" value="Piwi-like RNA-mediated gene silencing 1"/>
    <property type="match status" value="1"/>
</dbReference>
<dbReference type="Pfam" id="PF02170">
    <property type="entry name" value="PAZ"/>
    <property type="match status" value="1"/>
</dbReference>
<dbReference type="Gene3D" id="3.40.50.2300">
    <property type="match status" value="1"/>
</dbReference>
<keyword evidence="4" id="KW-0221">Differentiation</keyword>
<keyword evidence="5" id="KW-0694">RNA-binding</keyword>
<dbReference type="GO" id="GO:0005737">
    <property type="term" value="C:cytoplasm"/>
    <property type="evidence" value="ECO:0007669"/>
    <property type="project" value="UniProtKB-SubCell"/>
</dbReference>
<dbReference type="InterPro" id="IPR036085">
    <property type="entry name" value="PAZ_dom_sf"/>
</dbReference>
<feature type="domain" description="PAZ" evidence="9">
    <location>
        <begin position="376"/>
        <end position="491"/>
    </location>
</feature>
<dbReference type="PANTHER" id="PTHR22891">
    <property type="entry name" value="EUKARYOTIC TRANSLATION INITIATION FACTOR 2C"/>
    <property type="match status" value="1"/>
</dbReference>
<feature type="compositionally biased region" description="Low complexity" evidence="8">
    <location>
        <begin position="121"/>
        <end position="156"/>
    </location>
</feature>
<dbReference type="Pfam" id="PF02171">
    <property type="entry name" value="Piwi"/>
    <property type="match status" value="1"/>
</dbReference>
<evidence type="ECO:0000256" key="4">
    <source>
        <dbReference type="ARBA" id="ARBA00022782"/>
    </source>
</evidence>
<sequence>MASGGYGRGGRGAALLQALNAPARKPGDKEETQHPAKQSKPGMLQTQSQQPVASQQPPPPMSVARGRGALGLLASAAGRGVLPPKAQPAGPTTGGASTLETQPRGVEALFRLTSGRGGMMAAAAAANGGRQPGQIQSLQQSPPRQSPRASTSQSPPTMAPLVQQTTVKAPAPVPGMGQASHTSGEPPTSRFGNMSLDRDEVVHRPGSVGKQLSLSANYIRLRCLNPGVYQYHVDFSPQVDSKNMRFKMMGGLKDIIGNTKAFDGSILYLPIKLPNQETVAHADRLTDNASITITIRLTKVVAPEACVPLYNIIFRKIMRILEMVEVGRYYYNPKTPSAVPQHKLEVWPGYITSVCENEGGLMLLADASHRVLRTETVLQMLHSILQRNPQSFHDVCNRTLIGTIILTRYNNKTYRVDDILWDKSPQHTFTCASTGEPMTFIEYYKKAYNKTISDHEQPLLLHRPKRKTLPGGQEAKTEAICLIPELCYGTGLTDELRNDFKVMKDIACHTRVTPNQRNLTMKKFINSVNGNPEAKKELSNWGLELMSDTLSMEGRQLQPEKIIYGNYTGSAGPNADWGRDATRQHVITAVPLKNWVVLYTKRDGVKASNYIKQMLQCCPQMGIECQPPVRFELHDDRTETVIRTLRENINPSIQMVVIICPTSRDDRYSAIKKLCCSECPVPSQVIIAKTIMREDKLRSVTQKIALQINCKMGGELWALDIPMKKLMVVGIDVYHDAAKGKRSIAGFVASTNPKCTTWYSRVCFQMPGQELVDGLKLCLISAIRKYHEVNHVFPEKIIVFRDGVGDGQLQFVSGHEVEQLKGCFSQFGEDYQPRLGVVVVQKRINTRIFLKGHRDMENPPSGTVVDHTITRREWYDYFLVSQHVRQGTVSPTHYIVVHDNTNLKPDHMQRLSYKMTHLYYNWPGTVRVPAPCQYAHKLAYLVGQNIHKEPAPELSDRLFFL</sequence>
<gene>
    <name evidence="11" type="ORF">KP79_PYT05166</name>
</gene>
<evidence type="ECO:0000256" key="5">
    <source>
        <dbReference type="ARBA" id="ARBA00022884"/>
    </source>
</evidence>
<evidence type="ECO:0000313" key="11">
    <source>
        <dbReference type="EMBL" id="OWF42401.1"/>
    </source>
</evidence>
<name>A0A210Q0Y2_MIZYE</name>
<dbReference type="Gene3D" id="3.30.420.10">
    <property type="entry name" value="Ribonuclease H-like superfamily/Ribonuclease H"/>
    <property type="match status" value="1"/>
</dbReference>
<evidence type="ECO:0000256" key="1">
    <source>
        <dbReference type="ARBA" id="ARBA00004496"/>
    </source>
</evidence>
<evidence type="ECO:0000256" key="6">
    <source>
        <dbReference type="ARBA" id="ARBA00023158"/>
    </source>
</evidence>
<dbReference type="InterPro" id="IPR012337">
    <property type="entry name" value="RNaseH-like_sf"/>
</dbReference>
<dbReference type="SMART" id="SM00949">
    <property type="entry name" value="PAZ"/>
    <property type="match status" value="1"/>
</dbReference>
<keyword evidence="3" id="KW-0963">Cytoplasm</keyword>
<feature type="region of interest" description="Disordered" evidence="8">
    <location>
        <begin position="121"/>
        <end position="192"/>
    </location>
</feature>
<comment type="similarity">
    <text evidence="7">Belongs to the argonaute family. Piwi subfamily.</text>
</comment>
<feature type="compositionally biased region" description="Polar residues" evidence="8">
    <location>
        <begin position="179"/>
        <end position="192"/>
    </location>
</feature>
<evidence type="ECO:0000256" key="8">
    <source>
        <dbReference type="SAM" id="MobiDB-lite"/>
    </source>
</evidence>
<dbReference type="CDD" id="cd02845">
    <property type="entry name" value="PAZ_piwi_like"/>
    <property type="match status" value="1"/>
</dbReference>
<dbReference type="Gene3D" id="2.170.260.10">
    <property type="entry name" value="paz domain"/>
    <property type="match status" value="1"/>
</dbReference>
<dbReference type="InterPro" id="IPR003165">
    <property type="entry name" value="Piwi"/>
</dbReference>
<evidence type="ECO:0000259" key="9">
    <source>
        <dbReference type="PROSITE" id="PS50821"/>
    </source>
</evidence>
<evidence type="ECO:0000256" key="7">
    <source>
        <dbReference type="ARBA" id="ARBA00038291"/>
    </source>
</evidence>
<dbReference type="PROSITE" id="PS50821">
    <property type="entry name" value="PAZ"/>
    <property type="match status" value="1"/>
</dbReference>
<dbReference type="Pfam" id="PF23278">
    <property type="entry name" value="Piwi_N"/>
    <property type="match status" value="1"/>
</dbReference>
<dbReference type="EMBL" id="NEDP02005287">
    <property type="protein sequence ID" value="OWF42401.1"/>
    <property type="molecule type" value="Genomic_DNA"/>
</dbReference>
<dbReference type="PROSITE" id="PS50822">
    <property type="entry name" value="PIWI"/>
    <property type="match status" value="1"/>
</dbReference>
<feature type="region of interest" description="Disordered" evidence="8">
    <location>
        <begin position="1"/>
        <end position="104"/>
    </location>
</feature>
<protein>
    <submittedName>
        <fullName evidence="11">Piwi-like protein 2</fullName>
    </submittedName>
</protein>